<keyword evidence="2" id="KW-1185">Reference proteome</keyword>
<reference evidence="1 2" key="1">
    <citation type="submission" date="2019-02" db="EMBL/GenBank/DDBJ databases">
        <title>Deep-cultivation of Planctomycetes and their phenomic and genomic characterization uncovers novel biology.</title>
        <authorList>
            <person name="Wiegand S."/>
            <person name="Jogler M."/>
            <person name="Boedeker C."/>
            <person name="Pinto D."/>
            <person name="Vollmers J."/>
            <person name="Rivas-Marin E."/>
            <person name="Kohn T."/>
            <person name="Peeters S.H."/>
            <person name="Heuer A."/>
            <person name="Rast P."/>
            <person name="Oberbeckmann S."/>
            <person name="Bunk B."/>
            <person name="Jeske O."/>
            <person name="Meyerdierks A."/>
            <person name="Storesund J.E."/>
            <person name="Kallscheuer N."/>
            <person name="Luecker S."/>
            <person name="Lage O.M."/>
            <person name="Pohl T."/>
            <person name="Merkel B.J."/>
            <person name="Hornburger P."/>
            <person name="Mueller R.-W."/>
            <person name="Bruemmer F."/>
            <person name="Labrenz M."/>
            <person name="Spormann A.M."/>
            <person name="Op Den Camp H."/>
            <person name="Overmann J."/>
            <person name="Amann R."/>
            <person name="Jetten M.S.M."/>
            <person name="Mascher T."/>
            <person name="Medema M.H."/>
            <person name="Devos D.P."/>
            <person name="Kaster A.-K."/>
            <person name="Ovreas L."/>
            <person name="Rohde M."/>
            <person name="Galperin M.Y."/>
            <person name="Jogler C."/>
        </authorList>
    </citation>
    <scope>NUCLEOTIDE SEQUENCE [LARGE SCALE GENOMIC DNA]</scope>
    <source>
        <strain evidence="1 2">Poly41</strain>
    </source>
</reference>
<organism evidence="1 2">
    <name type="scientific">Novipirellula artificiosorum</name>
    <dbReference type="NCBI Taxonomy" id="2528016"/>
    <lineage>
        <taxon>Bacteria</taxon>
        <taxon>Pseudomonadati</taxon>
        <taxon>Planctomycetota</taxon>
        <taxon>Planctomycetia</taxon>
        <taxon>Pirellulales</taxon>
        <taxon>Pirellulaceae</taxon>
        <taxon>Novipirellula</taxon>
    </lineage>
</organism>
<proteinExistence type="predicted"/>
<dbReference type="AlphaFoldDB" id="A0A5C6DT23"/>
<protein>
    <submittedName>
        <fullName evidence="1">Uncharacterized protein</fullName>
    </submittedName>
</protein>
<evidence type="ECO:0000313" key="2">
    <source>
        <dbReference type="Proteomes" id="UP000319143"/>
    </source>
</evidence>
<sequence>MQLSSNESTFEISLSVNQIVKSSNAKKTDSVVNTKESTFNWPRLAGNVKPCVLNRFHTRRTSLKPVDLFRETDFDYTMDAEIETTERLGGLLCSYRRAA</sequence>
<gene>
    <name evidence="1" type="ORF">Poly41_31280</name>
</gene>
<dbReference type="RefSeq" id="WP_146527089.1">
    <property type="nucleotide sequence ID" value="NZ_SJPV01000004.1"/>
</dbReference>
<accession>A0A5C6DT23</accession>
<dbReference type="Proteomes" id="UP000319143">
    <property type="component" value="Unassembled WGS sequence"/>
</dbReference>
<name>A0A5C6DT23_9BACT</name>
<dbReference type="EMBL" id="SJPV01000004">
    <property type="protein sequence ID" value="TWU38651.1"/>
    <property type="molecule type" value="Genomic_DNA"/>
</dbReference>
<evidence type="ECO:0000313" key="1">
    <source>
        <dbReference type="EMBL" id="TWU38651.1"/>
    </source>
</evidence>
<comment type="caution">
    <text evidence="1">The sequence shown here is derived from an EMBL/GenBank/DDBJ whole genome shotgun (WGS) entry which is preliminary data.</text>
</comment>